<keyword evidence="4" id="KW-1185">Reference proteome</keyword>
<dbReference type="SUPFAM" id="SSF69500">
    <property type="entry name" value="DTD-like"/>
    <property type="match status" value="1"/>
</dbReference>
<dbReference type="EC" id="3.1.1.96" evidence="2"/>
<dbReference type="GO" id="GO:0019478">
    <property type="term" value="P:D-amino acid catabolic process"/>
    <property type="evidence" value="ECO:0007669"/>
    <property type="project" value="UniProtKB-UniRule"/>
</dbReference>
<comment type="similarity">
    <text evidence="1 2">Belongs to the DTD family.</text>
</comment>
<feature type="short sequence motif" description="Gly-cisPro motif, important for rejection of L-amino acids" evidence="2">
    <location>
        <begin position="152"/>
        <end position="153"/>
    </location>
</feature>
<dbReference type="OrthoDB" id="9801395at2"/>
<comment type="catalytic activity">
    <reaction evidence="2">
        <text>glycyl-tRNA(Ala) + H2O = tRNA(Ala) + glycine + H(+)</text>
        <dbReference type="Rhea" id="RHEA:53744"/>
        <dbReference type="Rhea" id="RHEA-COMP:9657"/>
        <dbReference type="Rhea" id="RHEA-COMP:13640"/>
        <dbReference type="ChEBI" id="CHEBI:15377"/>
        <dbReference type="ChEBI" id="CHEBI:15378"/>
        <dbReference type="ChEBI" id="CHEBI:57305"/>
        <dbReference type="ChEBI" id="CHEBI:78442"/>
        <dbReference type="ChEBI" id="CHEBI:78522"/>
    </reaction>
</comment>
<name>A0A4R0QRM2_9BIFI</name>
<dbReference type="Pfam" id="PF02580">
    <property type="entry name" value="Tyr_Deacylase"/>
    <property type="match status" value="1"/>
</dbReference>
<comment type="domain">
    <text evidence="2">A Gly-cisPro motif from one monomer fits into the active site of the other monomer to allow specific chiral rejection of L-amino acids.</text>
</comment>
<dbReference type="NCBIfam" id="TIGR00256">
    <property type="entry name" value="D-aminoacyl-tRNA deacylase"/>
    <property type="match status" value="1"/>
</dbReference>
<evidence type="ECO:0000256" key="2">
    <source>
        <dbReference type="HAMAP-Rule" id="MF_00518"/>
    </source>
</evidence>
<dbReference type="Gene3D" id="3.50.80.10">
    <property type="entry name" value="D-tyrosyl-tRNA(Tyr) deacylase"/>
    <property type="match status" value="1"/>
</dbReference>
<dbReference type="EMBL" id="RXLP01000023">
    <property type="protein sequence ID" value="TCD54018.1"/>
    <property type="molecule type" value="Genomic_DNA"/>
</dbReference>
<evidence type="ECO:0000256" key="1">
    <source>
        <dbReference type="ARBA" id="ARBA00009673"/>
    </source>
</evidence>
<dbReference type="PANTHER" id="PTHR10472">
    <property type="entry name" value="D-TYROSYL-TRNA TYR DEACYLASE"/>
    <property type="match status" value="1"/>
</dbReference>
<dbReference type="Proteomes" id="UP000291289">
    <property type="component" value="Unassembled WGS sequence"/>
</dbReference>
<dbReference type="RefSeq" id="WP_131284699.1">
    <property type="nucleotide sequence ID" value="NZ_RXLP01000023.1"/>
</dbReference>
<keyword evidence="2" id="KW-0694">RNA-binding</keyword>
<gene>
    <name evidence="2" type="primary">dtd</name>
    <name evidence="3" type="ORF">EJ419_05850</name>
</gene>
<dbReference type="InterPro" id="IPR003732">
    <property type="entry name" value="Daa-tRNA_deacyls_DTD"/>
</dbReference>
<dbReference type="AlphaFoldDB" id="A0A4R0QRM2"/>
<comment type="subunit">
    <text evidence="2">Homodimer.</text>
</comment>
<dbReference type="EC" id="3.1.1.-" evidence="2"/>
<comment type="function">
    <text evidence="2">An aminoacyl-tRNA editing enzyme that deacylates mischarged D-aminoacyl-tRNAs. Also deacylates mischarged glycyl-tRNA(Ala), protecting cells against glycine mischarging by AlaRS. Acts via tRNA-based rather than protein-based catalysis; rejects L-amino acids rather than detecting D-amino acids in the active site. By recycling D-aminoacyl-tRNA to D-amino acids and free tRNA molecules, this enzyme counteracts the toxicity associated with the formation of D-aminoacyl-tRNA entities in vivo and helps enforce protein L-homochirality.</text>
</comment>
<dbReference type="GO" id="GO:0106026">
    <property type="term" value="F:Gly-tRNA(Ala) deacylase activity"/>
    <property type="evidence" value="ECO:0007669"/>
    <property type="project" value="UniProtKB-UniRule"/>
</dbReference>
<sequence length="169" mass="18811">MRVILQKVSEASISIEPDETIPESMTFNTLPVSERSISHGYVLLVAIHDSDTEKEVTWAAKKIAHMRIFEDTDNKMNLSLLDVHGSILSVSQFTLYANIRSGNRPGFSDAGSPDFARSMWLKFNDVLRSQYGIDVKAGIFGTHMNVSLTNDGPVTIIVDSEIMHSPRRS</sequence>
<comment type="subcellular location">
    <subcellularLocation>
        <location evidence="2">Cytoplasm</location>
    </subcellularLocation>
</comment>
<keyword evidence="2" id="KW-0963">Cytoplasm</keyword>
<evidence type="ECO:0000313" key="3">
    <source>
        <dbReference type="EMBL" id="TCD54018.1"/>
    </source>
</evidence>
<dbReference type="GO" id="GO:0043908">
    <property type="term" value="F:Ser(Gly)-tRNA(Ala) hydrolase activity"/>
    <property type="evidence" value="ECO:0007669"/>
    <property type="project" value="UniProtKB-UniRule"/>
</dbReference>
<protein>
    <recommendedName>
        <fullName evidence="2">D-aminoacyl-tRNA deacylase</fullName>
        <shortName evidence="2">DTD</shortName>
        <ecNumber evidence="2">3.1.1.96</ecNumber>
    </recommendedName>
    <alternativeName>
        <fullName evidence="2">Gly-tRNA(Ala) deacylase</fullName>
        <ecNumber evidence="2">3.1.1.-</ecNumber>
    </alternativeName>
</protein>
<reference evidence="3 4" key="1">
    <citation type="submission" date="2018-12" db="EMBL/GenBank/DDBJ databases">
        <title>Alloscrdovia theropitheci sp. nov: a novel taxon from the feces of the bleeding-herat monkey (Theropithecus geleda).</title>
        <authorList>
            <person name="Modesto M."/>
        </authorList>
    </citation>
    <scope>NUCLEOTIDE SEQUENCE [LARGE SCALE GENOMIC DNA]</scope>
    <source>
        <strain evidence="3 4">GLDI4/2</strain>
    </source>
</reference>
<dbReference type="HAMAP" id="MF_00518">
    <property type="entry name" value="Deacylase_Dtd"/>
    <property type="match status" value="1"/>
</dbReference>
<accession>A0A4R0QRM2</accession>
<dbReference type="GO" id="GO:0000049">
    <property type="term" value="F:tRNA binding"/>
    <property type="evidence" value="ECO:0007669"/>
    <property type="project" value="UniProtKB-UniRule"/>
</dbReference>
<dbReference type="GO" id="GO:0005737">
    <property type="term" value="C:cytoplasm"/>
    <property type="evidence" value="ECO:0007669"/>
    <property type="project" value="UniProtKB-SubCell"/>
</dbReference>
<keyword evidence="2 3" id="KW-0378">Hydrolase</keyword>
<comment type="catalytic activity">
    <reaction evidence="2">
        <text>a D-aminoacyl-tRNA + H2O = a tRNA + a D-alpha-amino acid + H(+)</text>
        <dbReference type="Rhea" id="RHEA:13953"/>
        <dbReference type="Rhea" id="RHEA-COMP:10123"/>
        <dbReference type="Rhea" id="RHEA-COMP:10124"/>
        <dbReference type="ChEBI" id="CHEBI:15377"/>
        <dbReference type="ChEBI" id="CHEBI:15378"/>
        <dbReference type="ChEBI" id="CHEBI:59871"/>
        <dbReference type="ChEBI" id="CHEBI:78442"/>
        <dbReference type="ChEBI" id="CHEBI:79333"/>
        <dbReference type="EC" id="3.1.1.96"/>
    </reaction>
</comment>
<proteinExistence type="inferred from homology"/>
<dbReference type="GO" id="GO:0051500">
    <property type="term" value="F:D-tyrosyl-tRNA(Tyr) deacylase activity"/>
    <property type="evidence" value="ECO:0007669"/>
    <property type="project" value="TreeGrafter"/>
</dbReference>
<dbReference type="PANTHER" id="PTHR10472:SF5">
    <property type="entry name" value="D-AMINOACYL-TRNA DEACYLASE 1"/>
    <property type="match status" value="1"/>
</dbReference>
<keyword evidence="2" id="KW-0820">tRNA-binding</keyword>
<comment type="caution">
    <text evidence="3">The sequence shown here is derived from an EMBL/GenBank/DDBJ whole genome shotgun (WGS) entry which is preliminary data.</text>
</comment>
<evidence type="ECO:0000313" key="4">
    <source>
        <dbReference type="Proteomes" id="UP000291289"/>
    </source>
</evidence>
<dbReference type="InterPro" id="IPR023509">
    <property type="entry name" value="DTD-like_sf"/>
</dbReference>
<dbReference type="FunFam" id="3.50.80.10:FF:000001">
    <property type="entry name" value="D-aminoacyl-tRNA deacylase"/>
    <property type="match status" value="1"/>
</dbReference>
<organism evidence="3 4">
    <name type="scientific">Alloscardovia theropitheci</name>
    <dbReference type="NCBI Taxonomy" id="2496842"/>
    <lineage>
        <taxon>Bacteria</taxon>
        <taxon>Bacillati</taxon>
        <taxon>Actinomycetota</taxon>
        <taxon>Actinomycetes</taxon>
        <taxon>Bifidobacteriales</taxon>
        <taxon>Bifidobacteriaceae</taxon>
        <taxon>Alloscardovia</taxon>
    </lineage>
</organism>